<reference evidence="3 4" key="1">
    <citation type="submission" date="2018-11" db="EMBL/GenBank/DDBJ databases">
        <title>Phylogenetic determinants of toxin gene distribution in genomes of Brevibacillus laterosporus.</title>
        <authorList>
            <person name="Glare T.R."/>
            <person name="Durrant A."/>
            <person name="Berry C."/>
            <person name="Palma L."/>
            <person name="Ormskirk M."/>
            <person name="Cox M.O."/>
        </authorList>
    </citation>
    <scope>NUCLEOTIDE SEQUENCE [LARGE SCALE GENOMIC DNA]</scope>
    <source>
        <strain evidence="3 4">1821L</strain>
    </source>
</reference>
<keyword evidence="4" id="KW-1185">Reference proteome</keyword>
<keyword evidence="2" id="KW-1133">Transmembrane helix</keyword>
<feature type="coiled-coil region" evidence="1">
    <location>
        <begin position="11"/>
        <end position="38"/>
    </location>
</feature>
<dbReference type="EMBL" id="CP033464">
    <property type="protein sequence ID" value="QDX94584.1"/>
    <property type="molecule type" value="Genomic_DNA"/>
</dbReference>
<organism evidence="3 4">
    <name type="scientific">Brevibacillus laterosporus</name>
    <name type="common">Bacillus laterosporus</name>
    <dbReference type="NCBI Taxonomy" id="1465"/>
    <lineage>
        <taxon>Bacteria</taxon>
        <taxon>Bacillati</taxon>
        <taxon>Bacillota</taxon>
        <taxon>Bacilli</taxon>
        <taxon>Bacillales</taxon>
        <taxon>Paenibacillaceae</taxon>
        <taxon>Brevibacillus</taxon>
    </lineage>
</organism>
<keyword evidence="2" id="KW-0472">Membrane</keyword>
<evidence type="ECO:0000256" key="2">
    <source>
        <dbReference type="SAM" id="Phobius"/>
    </source>
</evidence>
<evidence type="ECO:0000256" key="1">
    <source>
        <dbReference type="SAM" id="Coils"/>
    </source>
</evidence>
<keyword evidence="1" id="KW-0175">Coiled coil</keyword>
<feature type="transmembrane region" description="Helical" evidence="2">
    <location>
        <begin position="102"/>
        <end position="124"/>
    </location>
</feature>
<proteinExistence type="predicted"/>
<dbReference type="Proteomes" id="UP000319432">
    <property type="component" value="Chromosome"/>
</dbReference>
<evidence type="ECO:0000313" key="3">
    <source>
        <dbReference type="EMBL" id="QDX94584.1"/>
    </source>
</evidence>
<name>A0A518VC71_BRELA</name>
<sequence>MLKGTITMSNNQVLEVKIENLHRELYELKEETKEDIKEINSSSSIKGNEKLFNKAIVTMTENITRLTTIADQQREEIRLIREAKASQGNDDKKFLQSTTKQLLLLFSMILLGALASLGISTQVVDIFK</sequence>
<accession>A0A518VC71</accession>
<evidence type="ECO:0000313" key="4">
    <source>
        <dbReference type="Proteomes" id="UP000319432"/>
    </source>
</evidence>
<keyword evidence="2" id="KW-0812">Transmembrane</keyword>
<protein>
    <submittedName>
        <fullName evidence="3">Uncharacterized protein</fullName>
    </submittedName>
</protein>
<gene>
    <name evidence="3" type="ORF">EEL30_21285</name>
</gene>
<dbReference type="AlphaFoldDB" id="A0A518VC71"/>